<evidence type="ECO:0000313" key="3">
    <source>
        <dbReference type="EMBL" id="KAF0980071.1"/>
    </source>
</evidence>
<keyword evidence="2" id="KW-0472">Membrane</keyword>
<feature type="region of interest" description="Disordered" evidence="1">
    <location>
        <begin position="73"/>
        <end position="95"/>
    </location>
</feature>
<dbReference type="AlphaFoldDB" id="A0A6A5BZQ2"/>
<dbReference type="VEuPathDB" id="AmoebaDB:NfTy_048410"/>
<evidence type="ECO:0000256" key="2">
    <source>
        <dbReference type="SAM" id="Phobius"/>
    </source>
</evidence>
<gene>
    <name evidence="3" type="ORF">FDP41_001224</name>
</gene>
<dbReference type="VEuPathDB" id="AmoebaDB:FDP41_001224"/>
<dbReference type="VEuPathDB" id="AmoebaDB:NF0107440"/>
<protein>
    <submittedName>
        <fullName evidence="3">Uncharacterized protein</fullName>
    </submittedName>
</protein>
<sequence length="492" mass="56177">MPQVFSLSKLQNNTASITPSSGSSQNSMLFHQLFGKHGNVRRVVLGVLFICMIAMFFFQIRFLISRTGPNITSSNTNNDMEQNPQQQDADGKLVLQPPSNHKQIVKQQELPPPRQQAGRINNNNHNYIDESLASSSHIIATNPLEIKLESYGDFFMDDKHHSILTELEEKGMAYLGVVMPTIPRTRGAKQGLSVDYFTPTLQSYDAELKRNNFLSRLVTMYIANMRPNERNEIYEKAKSTYSQKKYESQKNVWNFVDIDTNAKVYRPKDGASVIPASTVRQTSDFIHLIRNVHKKSKYLLIVEDDFLVCELTLTTLIHIIHKANARFGKDGWAAIRVSSGLNGIIMRNDNNDISTFADHLERRIGKRPPDHIFAEFCARETPESLAYFGNRFMTAYKYNLLSHLGRISTLRDNAHYDMPQCWETLVHPVSFEVEAFNPKQCPTDDLWPCVEYPERIKSKTAPEIPINNVNDQYPALKPMKFKSDNNNPLGLS</sequence>
<feature type="transmembrane region" description="Helical" evidence="2">
    <location>
        <begin position="43"/>
        <end position="64"/>
    </location>
</feature>
<evidence type="ECO:0000256" key="1">
    <source>
        <dbReference type="SAM" id="MobiDB-lite"/>
    </source>
</evidence>
<keyword evidence="2" id="KW-0812">Transmembrane</keyword>
<proteinExistence type="predicted"/>
<dbReference type="Proteomes" id="UP000444721">
    <property type="component" value="Unassembled WGS sequence"/>
</dbReference>
<feature type="compositionally biased region" description="Polar residues" evidence="1">
    <location>
        <begin position="73"/>
        <end position="88"/>
    </location>
</feature>
<comment type="caution">
    <text evidence="3">The sequence shown here is derived from an EMBL/GenBank/DDBJ whole genome shotgun (WGS) entry which is preliminary data.</text>
</comment>
<evidence type="ECO:0000313" key="4">
    <source>
        <dbReference type="Proteomes" id="UP000444721"/>
    </source>
</evidence>
<accession>A0A6A5BZQ2</accession>
<dbReference type="EMBL" id="VFQX01000022">
    <property type="protein sequence ID" value="KAF0980071.1"/>
    <property type="molecule type" value="Genomic_DNA"/>
</dbReference>
<dbReference type="GeneID" id="68108442"/>
<keyword evidence="2" id="KW-1133">Transmembrane helix</keyword>
<dbReference type="RefSeq" id="XP_044564784.1">
    <property type="nucleotide sequence ID" value="XM_044702737.1"/>
</dbReference>
<keyword evidence="4" id="KW-1185">Reference proteome</keyword>
<dbReference type="OrthoDB" id="2016523at2759"/>
<reference evidence="3 4" key="1">
    <citation type="journal article" date="2019" name="Sci. Rep.">
        <title>Nanopore sequencing improves the draft genome of the human pathogenic amoeba Naegleria fowleri.</title>
        <authorList>
            <person name="Liechti N."/>
            <person name="Schurch N."/>
            <person name="Bruggmann R."/>
            <person name="Wittwer M."/>
        </authorList>
    </citation>
    <scope>NUCLEOTIDE SEQUENCE [LARGE SCALE GENOMIC DNA]</scope>
    <source>
        <strain evidence="3 4">ATCC 30894</strain>
    </source>
</reference>
<organism evidence="3 4">
    <name type="scientific">Naegleria fowleri</name>
    <name type="common">Brain eating amoeba</name>
    <dbReference type="NCBI Taxonomy" id="5763"/>
    <lineage>
        <taxon>Eukaryota</taxon>
        <taxon>Discoba</taxon>
        <taxon>Heterolobosea</taxon>
        <taxon>Tetramitia</taxon>
        <taxon>Eutetramitia</taxon>
        <taxon>Vahlkampfiidae</taxon>
        <taxon>Naegleria</taxon>
    </lineage>
</organism>
<name>A0A6A5BZQ2_NAEFO</name>